<feature type="transmembrane region" description="Helical" evidence="20">
    <location>
        <begin position="85"/>
        <end position="107"/>
    </location>
</feature>
<name>A0A9D2CRT0_9FIRM</name>
<keyword evidence="20" id="KW-1133">Transmembrane helix</keyword>
<proteinExistence type="predicted"/>
<feature type="transmembrane region" description="Helical" evidence="20">
    <location>
        <begin position="28"/>
        <end position="49"/>
    </location>
</feature>
<dbReference type="GO" id="GO:0005737">
    <property type="term" value="C:cytoplasm"/>
    <property type="evidence" value="ECO:0007669"/>
    <property type="project" value="UniProtKB-SubCell"/>
</dbReference>
<keyword evidence="7" id="KW-0963">Cytoplasm</keyword>
<comment type="function">
    <text evidence="17">Member of the two-component regulatory system NreB/NreC involved in the control of dissimilatory nitrate/nitrite reduction in response to oxygen. NreB functions as a direct oxygen sensor histidine kinase which is autophosphorylated, in the absence of oxygen, probably at the conserved histidine residue, and transfers its phosphate group probably to a conserved aspartate residue of NreC. NreB/NreC activates the expression of the nitrate (narGHJI) and nitrite (nir) reductase operons, as well as the putative nitrate transporter gene narT.</text>
</comment>
<evidence type="ECO:0000256" key="12">
    <source>
        <dbReference type="ARBA" id="ARBA00022777"/>
    </source>
</evidence>
<dbReference type="InterPro" id="IPR003594">
    <property type="entry name" value="HATPase_dom"/>
</dbReference>
<evidence type="ECO:0000256" key="6">
    <source>
        <dbReference type="ARBA" id="ARBA00022485"/>
    </source>
</evidence>
<evidence type="ECO:0000256" key="15">
    <source>
        <dbReference type="ARBA" id="ARBA00023012"/>
    </source>
</evidence>
<dbReference type="InterPro" id="IPR011712">
    <property type="entry name" value="Sig_transdc_His_kin_sub3_dim/P"/>
</dbReference>
<evidence type="ECO:0000256" key="13">
    <source>
        <dbReference type="ARBA" id="ARBA00022840"/>
    </source>
</evidence>
<keyword evidence="16" id="KW-0411">Iron-sulfur</keyword>
<keyword evidence="12 22" id="KW-0418">Kinase</keyword>
<keyword evidence="10" id="KW-0479">Metal-binding</keyword>
<dbReference type="Gene3D" id="3.30.565.10">
    <property type="entry name" value="Histidine kinase-like ATPase, C-terminal domain"/>
    <property type="match status" value="1"/>
</dbReference>
<comment type="catalytic activity">
    <reaction evidence="1">
        <text>ATP + protein L-histidine = ADP + protein N-phospho-L-histidine.</text>
        <dbReference type="EC" id="2.7.13.3"/>
    </reaction>
</comment>
<evidence type="ECO:0000256" key="19">
    <source>
        <dbReference type="SAM" id="Coils"/>
    </source>
</evidence>
<sequence length="429" mass="48129">MDKKKGKGAGDKLKTLKKYIQEKNIIQGLRYLILALLAALCCVIAFASVERGNGAPVIITLASAVALVFSMVMKIFVMRTFMRKIAWYVFDSLLLLVFTVFSSWNISLVFGSSYAYLVYMLVLSEYYLSAPALRDDIIMFAVNAAAYTVVYAVNAAVNNDFGSAFLISSQYFLVLIVLVLHFVMFNFAMTVSRKNKQIEENLREIEESRNELQRAYDKLEEATVIEERNRIAKEIHDTAGHSLTTVIMQTEAARLAMDKDPARARHCIDAANLQAKNCLEELRLSVHLLSGRRENVTLKEYLEGILEETANGTSFTVRSKIDDVEMTEAAERFISNTLREGISNGIRHGRSTAFFFELKDMGNYVELLLSDNGSGTDMHTFKEGFGLSSMRAKAEKFGGMVQFSSEPGEGFEIRLSLPGKWKKTKSSDL</sequence>
<evidence type="ECO:0000259" key="21">
    <source>
        <dbReference type="PROSITE" id="PS50109"/>
    </source>
</evidence>
<keyword evidence="6" id="KW-0004">4Fe-4S</keyword>
<gene>
    <name evidence="22" type="ORF">H9729_02060</name>
</gene>
<comment type="cofactor">
    <cofactor evidence="2">
        <name>[4Fe-4S] cluster</name>
        <dbReference type="ChEBI" id="CHEBI:49883"/>
    </cofactor>
</comment>
<dbReference type="GO" id="GO:0000155">
    <property type="term" value="F:phosphorelay sensor kinase activity"/>
    <property type="evidence" value="ECO:0007669"/>
    <property type="project" value="InterPro"/>
</dbReference>
<dbReference type="InterPro" id="IPR005467">
    <property type="entry name" value="His_kinase_dom"/>
</dbReference>
<feature type="transmembrane region" description="Helical" evidence="20">
    <location>
        <begin position="113"/>
        <end position="130"/>
    </location>
</feature>
<keyword evidence="20" id="KW-0812">Transmembrane</keyword>
<keyword evidence="14" id="KW-0408">Iron</keyword>
<feature type="transmembrane region" description="Helical" evidence="20">
    <location>
        <begin position="55"/>
        <end position="73"/>
    </location>
</feature>
<dbReference type="Proteomes" id="UP000886750">
    <property type="component" value="Unassembled WGS sequence"/>
</dbReference>
<evidence type="ECO:0000256" key="11">
    <source>
        <dbReference type="ARBA" id="ARBA00022741"/>
    </source>
</evidence>
<organism evidence="22 23">
    <name type="scientific">Candidatus Borkfalkia excrementigallinarum</name>
    <dbReference type="NCBI Taxonomy" id="2838506"/>
    <lineage>
        <taxon>Bacteria</taxon>
        <taxon>Bacillati</taxon>
        <taxon>Bacillota</taxon>
        <taxon>Clostridia</taxon>
        <taxon>Christensenellales</taxon>
        <taxon>Christensenellaceae</taxon>
        <taxon>Candidatus Borkfalkia</taxon>
    </lineage>
</organism>
<keyword evidence="15" id="KW-0902">Two-component regulatory system</keyword>
<dbReference type="SUPFAM" id="SSF55874">
    <property type="entry name" value="ATPase domain of HSP90 chaperone/DNA topoisomerase II/histidine kinase"/>
    <property type="match status" value="1"/>
</dbReference>
<dbReference type="Pfam" id="PF02518">
    <property type="entry name" value="HATPase_c"/>
    <property type="match status" value="1"/>
</dbReference>
<evidence type="ECO:0000256" key="5">
    <source>
        <dbReference type="ARBA" id="ARBA00017322"/>
    </source>
</evidence>
<evidence type="ECO:0000256" key="1">
    <source>
        <dbReference type="ARBA" id="ARBA00000085"/>
    </source>
</evidence>
<dbReference type="Gene3D" id="1.20.5.1930">
    <property type="match status" value="1"/>
</dbReference>
<evidence type="ECO:0000256" key="18">
    <source>
        <dbReference type="ARBA" id="ARBA00030800"/>
    </source>
</evidence>
<protein>
    <recommendedName>
        <fullName evidence="5">Oxygen sensor histidine kinase NreB</fullName>
        <ecNumber evidence="4">2.7.13.3</ecNumber>
    </recommendedName>
    <alternativeName>
        <fullName evidence="18">Nitrogen regulation protein B</fullName>
    </alternativeName>
</protein>
<comment type="subcellular location">
    <subcellularLocation>
        <location evidence="3">Cytoplasm</location>
    </subcellularLocation>
</comment>
<keyword evidence="8" id="KW-0597">Phosphoprotein</keyword>
<evidence type="ECO:0000313" key="23">
    <source>
        <dbReference type="Proteomes" id="UP000886750"/>
    </source>
</evidence>
<keyword evidence="11" id="KW-0547">Nucleotide-binding</keyword>
<evidence type="ECO:0000256" key="7">
    <source>
        <dbReference type="ARBA" id="ARBA00022490"/>
    </source>
</evidence>
<dbReference type="EMBL" id="DXCQ01000021">
    <property type="protein sequence ID" value="HIY96450.1"/>
    <property type="molecule type" value="Genomic_DNA"/>
</dbReference>
<feature type="transmembrane region" description="Helical" evidence="20">
    <location>
        <begin position="137"/>
        <end position="157"/>
    </location>
</feature>
<dbReference type="Pfam" id="PF07730">
    <property type="entry name" value="HisKA_3"/>
    <property type="match status" value="1"/>
</dbReference>
<evidence type="ECO:0000313" key="22">
    <source>
        <dbReference type="EMBL" id="HIY96450.1"/>
    </source>
</evidence>
<evidence type="ECO:0000256" key="16">
    <source>
        <dbReference type="ARBA" id="ARBA00023014"/>
    </source>
</evidence>
<dbReference type="InterPro" id="IPR004358">
    <property type="entry name" value="Sig_transdc_His_kin-like_C"/>
</dbReference>
<dbReference type="PROSITE" id="PS50109">
    <property type="entry name" value="HIS_KIN"/>
    <property type="match status" value="1"/>
</dbReference>
<reference evidence="22" key="2">
    <citation type="submission" date="2021-04" db="EMBL/GenBank/DDBJ databases">
        <authorList>
            <person name="Gilroy R."/>
        </authorList>
    </citation>
    <scope>NUCLEOTIDE SEQUENCE</scope>
    <source>
        <strain evidence="22">1345</strain>
    </source>
</reference>
<keyword evidence="19" id="KW-0175">Coiled coil</keyword>
<dbReference type="PANTHER" id="PTHR24421:SF10">
    <property type="entry name" value="NITRATE_NITRITE SENSOR PROTEIN NARQ"/>
    <property type="match status" value="1"/>
</dbReference>
<evidence type="ECO:0000256" key="8">
    <source>
        <dbReference type="ARBA" id="ARBA00022553"/>
    </source>
</evidence>
<dbReference type="InterPro" id="IPR050482">
    <property type="entry name" value="Sensor_HK_TwoCompSys"/>
</dbReference>
<dbReference type="GO" id="GO:0046872">
    <property type="term" value="F:metal ion binding"/>
    <property type="evidence" value="ECO:0007669"/>
    <property type="project" value="UniProtKB-KW"/>
</dbReference>
<dbReference type="AlphaFoldDB" id="A0A9D2CRT0"/>
<evidence type="ECO:0000256" key="17">
    <source>
        <dbReference type="ARBA" id="ARBA00024827"/>
    </source>
</evidence>
<feature type="coiled-coil region" evidence="19">
    <location>
        <begin position="188"/>
        <end position="229"/>
    </location>
</feature>
<evidence type="ECO:0000256" key="9">
    <source>
        <dbReference type="ARBA" id="ARBA00022679"/>
    </source>
</evidence>
<dbReference type="CDD" id="cd16917">
    <property type="entry name" value="HATPase_UhpB-NarQ-NarX-like"/>
    <property type="match status" value="1"/>
</dbReference>
<evidence type="ECO:0000256" key="20">
    <source>
        <dbReference type="SAM" id="Phobius"/>
    </source>
</evidence>
<dbReference type="GO" id="GO:0051539">
    <property type="term" value="F:4 iron, 4 sulfur cluster binding"/>
    <property type="evidence" value="ECO:0007669"/>
    <property type="project" value="UniProtKB-KW"/>
</dbReference>
<evidence type="ECO:0000256" key="3">
    <source>
        <dbReference type="ARBA" id="ARBA00004496"/>
    </source>
</evidence>
<dbReference type="PRINTS" id="PR00344">
    <property type="entry name" value="BCTRLSENSOR"/>
</dbReference>
<keyword evidence="20" id="KW-0472">Membrane</keyword>
<evidence type="ECO:0000256" key="14">
    <source>
        <dbReference type="ARBA" id="ARBA00023004"/>
    </source>
</evidence>
<comment type="caution">
    <text evidence="22">The sequence shown here is derived from an EMBL/GenBank/DDBJ whole genome shotgun (WGS) entry which is preliminary data.</text>
</comment>
<keyword evidence="13" id="KW-0067">ATP-binding</keyword>
<keyword evidence="9" id="KW-0808">Transferase</keyword>
<accession>A0A9D2CRT0</accession>
<feature type="domain" description="Histidine kinase" evidence="21">
    <location>
        <begin position="334"/>
        <end position="421"/>
    </location>
</feature>
<evidence type="ECO:0000256" key="10">
    <source>
        <dbReference type="ARBA" id="ARBA00022723"/>
    </source>
</evidence>
<evidence type="ECO:0000256" key="4">
    <source>
        <dbReference type="ARBA" id="ARBA00012438"/>
    </source>
</evidence>
<dbReference type="InterPro" id="IPR036890">
    <property type="entry name" value="HATPase_C_sf"/>
</dbReference>
<dbReference type="GO" id="GO:0046983">
    <property type="term" value="F:protein dimerization activity"/>
    <property type="evidence" value="ECO:0007669"/>
    <property type="project" value="InterPro"/>
</dbReference>
<dbReference type="GO" id="GO:0016020">
    <property type="term" value="C:membrane"/>
    <property type="evidence" value="ECO:0007669"/>
    <property type="project" value="InterPro"/>
</dbReference>
<dbReference type="GO" id="GO:0005524">
    <property type="term" value="F:ATP binding"/>
    <property type="evidence" value="ECO:0007669"/>
    <property type="project" value="UniProtKB-KW"/>
</dbReference>
<feature type="transmembrane region" description="Helical" evidence="20">
    <location>
        <begin position="169"/>
        <end position="188"/>
    </location>
</feature>
<evidence type="ECO:0000256" key="2">
    <source>
        <dbReference type="ARBA" id="ARBA00001966"/>
    </source>
</evidence>
<reference evidence="22" key="1">
    <citation type="journal article" date="2021" name="PeerJ">
        <title>Extensive microbial diversity within the chicken gut microbiome revealed by metagenomics and culture.</title>
        <authorList>
            <person name="Gilroy R."/>
            <person name="Ravi A."/>
            <person name="Getino M."/>
            <person name="Pursley I."/>
            <person name="Horton D.L."/>
            <person name="Alikhan N.F."/>
            <person name="Baker D."/>
            <person name="Gharbi K."/>
            <person name="Hall N."/>
            <person name="Watson M."/>
            <person name="Adriaenssens E.M."/>
            <person name="Foster-Nyarko E."/>
            <person name="Jarju S."/>
            <person name="Secka A."/>
            <person name="Antonio M."/>
            <person name="Oren A."/>
            <person name="Chaudhuri R.R."/>
            <person name="La Ragione R."/>
            <person name="Hildebrand F."/>
            <person name="Pallen M.J."/>
        </authorList>
    </citation>
    <scope>NUCLEOTIDE SEQUENCE</scope>
    <source>
        <strain evidence="22">1345</strain>
    </source>
</reference>
<dbReference type="PANTHER" id="PTHR24421">
    <property type="entry name" value="NITRATE/NITRITE SENSOR PROTEIN NARX-RELATED"/>
    <property type="match status" value="1"/>
</dbReference>
<dbReference type="EC" id="2.7.13.3" evidence="4"/>